<sequence>MSEVPVSDAGSELRFDGKVAVVTGAGQGLGRSHALLLARRGAKVVVNDRGGALDGTGASAGPAADVAELIGKEGGEAVASTDDVATPEGAQALVAAALDAFGRIDIVVNNAGILRDKSFGKMSVEEFDAVLAVHVRGSFLVSRAAFPHMKEQAYGRIVNTSSPAGLFGNFGQANYSTAKMGLVGFTKTLGIEGARANIKANAIAPVAWTRMTEALLPAEFESRFTPERISPLVAYLAHESCPVSGEVFSVGAGRVARVFVAEGPGWRTDDLTVEAIRDNWDAVMTEQPYLQPTALGEQATASLQAMLRP</sequence>
<evidence type="ECO:0000256" key="2">
    <source>
        <dbReference type="ARBA" id="ARBA00023002"/>
    </source>
</evidence>
<comment type="caution">
    <text evidence="5">The sequence shown here is derived from an EMBL/GenBank/DDBJ whole genome shotgun (WGS) entry which is preliminary data.</text>
</comment>
<dbReference type="Gene3D" id="3.40.50.720">
    <property type="entry name" value="NAD(P)-binding Rossmann-like Domain"/>
    <property type="match status" value="2"/>
</dbReference>
<dbReference type="Pfam" id="PF00106">
    <property type="entry name" value="adh_short"/>
    <property type="match status" value="1"/>
</dbReference>
<comment type="similarity">
    <text evidence="1 3">Belongs to the short-chain dehydrogenases/reductases (SDR) family.</text>
</comment>
<evidence type="ECO:0000256" key="3">
    <source>
        <dbReference type="RuleBase" id="RU000363"/>
    </source>
</evidence>
<protein>
    <submittedName>
        <fullName evidence="5">Short-chain type dehydrogenase/reductase</fullName>
    </submittedName>
</protein>
<proteinExistence type="inferred from homology"/>
<dbReference type="CDD" id="cd05353">
    <property type="entry name" value="hydroxyacyl-CoA-like_DH_SDR_c-like"/>
    <property type="match status" value="1"/>
</dbReference>
<dbReference type="InterPro" id="IPR036291">
    <property type="entry name" value="NAD(P)-bd_dom_sf"/>
</dbReference>
<feature type="domain" description="Ketoreductase" evidence="4">
    <location>
        <begin position="18"/>
        <end position="214"/>
    </location>
</feature>
<evidence type="ECO:0000313" key="6">
    <source>
        <dbReference type="Proteomes" id="UP000603904"/>
    </source>
</evidence>
<dbReference type="PRINTS" id="PR00080">
    <property type="entry name" value="SDRFAMILY"/>
</dbReference>
<name>A0ABQ4GB42_9ACTN</name>
<evidence type="ECO:0000256" key="1">
    <source>
        <dbReference type="ARBA" id="ARBA00006484"/>
    </source>
</evidence>
<accession>A0ABQ4GB42</accession>
<evidence type="ECO:0000259" key="4">
    <source>
        <dbReference type="SMART" id="SM00822"/>
    </source>
</evidence>
<reference evidence="5 6" key="1">
    <citation type="submission" date="2021-01" db="EMBL/GenBank/DDBJ databases">
        <title>Whole genome shotgun sequence of Microbispora corallina NBRC 16416.</title>
        <authorList>
            <person name="Komaki H."/>
            <person name="Tamura T."/>
        </authorList>
    </citation>
    <scope>NUCLEOTIDE SEQUENCE [LARGE SCALE GENOMIC DNA]</scope>
    <source>
        <strain evidence="5 6">NBRC 16416</strain>
    </source>
</reference>
<dbReference type="SMART" id="SM00822">
    <property type="entry name" value="PKS_KR"/>
    <property type="match status" value="1"/>
</dbReference>
<dbReference type="PROSITE" id="PS00061">
    <property type="entry name" value="ADH_SHORT"/>
    <property type="match status" value="1"/>
</dbReference>
<dbReference type="InterPro" id="IPR057326">
    <property type="entry name" value="KR_dom"/>
</dbReference>
<dbReference type="PRINTS" id="PR00081">
    <property type="entry name" value="GDHRDH"/>
</dbReference>
<keyword evidence="6" id="KW-1185">Reference proteome</keyword>
<dbReference type="SUPFAM" id="SSF51735">
    <property type="entry name" value="NAD(P)-binding Rossmann-fold domains"/>
    <property type="match status" value="1"/>
</dbReference>
<dbReference type="EMBL" id="BOOC01000055">
    <property type="protein sequence ID" value="GIH44265.1"/>
    <property type="molecule type" value="Genomic_DNA"/>
</dbReference>
<dbReference type="Proteomes" id="UP000603904">
    <property type="component" value="Unassembled WGS sequence"/>
</dbReference>
<dbReference type="PANTHER" id="PTHR45024">
    <property type="entry name" value="DEHYDROGENASES, SHORT CHAIN"/>
    <property type="match status" value="1"/>
</dbReference>
<organism evidence="5 6">
    <name type="scientific">Microbispora corallina</name>
    <dbReference type="NCBI Taxonomy" id="83302"/>
    <lineage>
        <taxon>Bacteria</taxon>
        <taxon>Bacillati</taxon>
        <taxon>Actinomycetota</taxon>
        <taxon>Actinomycetes</taxon>
        <taxon>Streptosporangiales</taxon>
        <taxon>Streptosporangiaceae</taxon>
        <taxon>Microbispora</taxon>
    </lineage>
</organism>
<dbReference type="InterPro" id="IPR020904">
    <property type="entry name" value="Sc_DH/Rdtase_CS"/>
</dbReference>
<gene>
    <name evidence="5" type="ORF">Mco01_72650</name>
</gene>
<dbReference type="RefSeq" id="WP_204061265.1">
    <property type="nucleotide sequence ID" value="NZ_BAAAGP010000055.1"/>
</dbReference>
<evidence type="ECO:0000313" key="5">
    <source>
        <dbReference type="EMBL" id="GIH44265.1"/>
    </source>
</evidence>
<dbReference type="InterPro" id="IPR051687">
    <property type="entry name" value="Peroxisomal_Beta-Oxidation"/>
</dbReference>
<dbReference type="PANTHER" id="PTHR45024:SF2">
    <property type="entry name" value="SCP2 DOMAIN-CONTAINING PROTEIN"/>
    <property type="match status" value="1"/>
</dbReference>
<keyword evidence="2" id="KW-0560">Oxidoreductase</keyword>
<dbReference type="InterPro" id="IPR002347">
    <property type="entry name" value="SDR_fam"/>
</dbReference>